<dbReference type="SUPFAM" id="SSF48452">
    <property type="entry name" value="TPR-like"/>
    <property type="match status" value="1"/>
</dbReference>
<dbReference type="Pfam" id="PF18768">
    <property type="entry name" value="RNPP_C"/>
    <property type="match status" value="1"/>
</dbReference>
<dbReference type="PROSITE" id="PS50943">
    <property type="entry name" value="HTH_CROC1"/>
    <property type="match status" value="1"/>
</dbReference>
<sequence length="293" mass="33761">MDIKIGDIIKKRRVELGLTQKDLASGICTQAQISNIEKGSLNPSCSVLYAFSQKLFVDMNYFFDLNSNKPSQHFTKIEHLINQLKTERNYDSIKYIVDNELTLNSNKYSSYEKRYLLWHQGISIYYLSGSIDESIQRLNELVIINPSTPLDTLLNINIKTSIAIIKQEGKYYTEAYNLFLEASEELLNVTELDHTYQVQLKILFGLSQTLSYLGKYNESKTYSLKAISLCVEKDTLYLLADCYYQVGYNLIKLDDLEKGQDYIKTAISLYEVQGNTKMITIVNEQLEKLTLHP</sequence>
<evidence type="ECO:0000313" key="2">
    <source>
        <dbReference type="EMBL" id="ERN52027.1"/>
    </source>
</evidence>
<dbReference type="RefSeq" id="WP_022629199.1">
    <property type="nucleotide sequence ID" value="NZ_ATAE01000041.1"/>
</dbReference>
<dbReference type="SMART" id="SM00530">
    <property type="entry name" value="HTH_XRE"/>
    <property type="match status" value="1"/>
</dbReference>
<dbReference type="SUPFAM" id="SSF47413">
    <property type="entry name" value="lambda repressor-like DNA-binding domains"/>
    <property type="match status" value="1"/>
</dbReference>
<evidence type="ECO:0000259" key="1">
    <source>
        <dbReference type="PROSITE" id="PS50943"/>
    </source>
</evidence>
<feature type="domain" description="HTH cro/C1-type" evidence="1">
    <location>
        <begin position="9"/>
        <end position="62"/>
    </location>
</feature>
<dbReference type="Gene3D" id="1.25.40.10">
    <property type="entry name" value="Tetratricopeptide repeat domain"/>
    <property type="match status" value="1"/>
</dbReference>
<reference evidence="2 3" key="1">
    <citation type="journal article" date="2013" name="Genome Announc.">
        <title>Genome Sequence of the Extreme Obligate Alkaliphile Bacillus marmarensis Strain DSM 21297.</title>
        <authorList>
            <person name="Wernick D.G."/>
            <person name="Choi K.Y."/>
            <person name="Tat C.A."/>
            <person name="Lafontaine Rivera J.G."/>
            <person name="Liao J.C."/>
        </authorList>
    </citation>
    <scope>NUCLEOTIDE SEQUENCE [LARGE SCALE GENOMIC DNA]</scope>
    <source>
        <strain evidence="2 3">DSM 21297</strain>
    </source>
</reference>
<dbReference type="Proteomes" id="UP000017170">
    <property type="component" value="Unassembled WGS sequence"/>
</dbReference>
<dbReference type="PANTHER" id="PTHR37038:SF14">
    <property type="entry name" value="TRANSCRIPTIONAL ACTIVATOR"/>
    <property type="match status" value="1"/>
</dbReference>
<dbReference type="CDD" id="cd00093">
    <property type="entry name" value="HTH_XRE"/>
    <property type="match status" value="1"/>
</dbReference>
<comment type="caution">
    <text evidence="2">The sequence shown here is derived from an EMBL/GenBank/DDBJ whole genome shotgun (WGS) entry which is preliminary data.</text>
</comment>
<dbReference type="AlphaFoldDB" id="U6SKW9"/>
<proteinExistence type="predicted"/>
<dbReference type="EMBL" id="ATAE01000041">
    <property type="protein sequence ID" value="ERN52027.1"/>
    <property type="molecule type" value="Genomic_DNA"/>
</dbReference>
<dbReference type="GO" id="GO:0003677">
    <property type="term" value="F:DNA binding"/>
    <property type="evidence" value="ECO:0007669"/>
    <property type="project" value="InterPro"/>
</dbReference>
<evidence type="ECO:0000313" key="3">
    <source>
        <dbReference type="Proteomes" id="UP000017170"/>
    </source>
</evidence>
<gene>
    <name evidence="2" type="ORF">A33I_18210</name>
</gene>
<dbReference type="InterPro" id="IPR053163">
    <property type="entry name" value="HTH-type_regulator_Rgg"/>
</dbReference>
<dbReference type="InterPro" id="IPR041315">
    <property type="entry name" value="PlcR_TPR"/>
</dbReference>
<name>U6SKW9_9BACI</name>
<dbReference type="InterPro" id="IPR011990">
    <property type="entry name" value="TPR-like_helical_dom_sf"/>
</dbReference>
<dbReference type="InterPro" id="IPR001387">
    <property type="entry name" value="Cro/C1-type_HTH"/>
</dbReference>
<dbReference type="PATRIC" id="fig|1188261.3.peg.3131"/>
<dbReference type="Pfam" id="PF01381">
    <property type="entry name" value="HTH_3"/>
    <property type="match status" value="1"/>
</dbReference>
<protein>
    <recommendedName>
        <fullName evidence="1">HTH cro/C1-type domain-containing protein</fullName>
    </recommendedName>
</protein>
<keyword evidence="3" id="KW-1185">Reference proteome</keyword>
<dbReference type="InterPro" id="IPR010982">
    <property type="entry name" value="Lambda_DNA-bd_dom_sf"/>
</dbReference>
<accession>U6SKW9</accession>
<organism evidence="2 3">
    <name type="scientific">Alkalihalophilus marmarensis DSM 21297</name>
    <dbReference type="NCBI Taxonomy" id="1188261"/>
    <lineage>
        <taxon>Bacteria</taxon>
        <taxon>Bacillati</taxon>
        <taxon>Bacillota</taxon>
        <taxon>Bacilli</taxon>
        <taxon>Bacillales</taxon>
        <taxon>Bacillaceae</taxon>
        <taxon>Alkalihalophilus</taxon>
    </lineage>
</organism>
<dbReference type="PANTHER" id="PTHR37038">
    <property type="entry name" value="TRANSCRIPTIONAL REGULATOR-RELATED"/>
    <property type="match status" value="1"/>
</dbReference>